<evidence type="ECO:0000256" key="1">
    <source>
        <dbReference type="SAM" id="Phobius"/>
    </source>
</evidence>
<reference evidence="2 3" key="1">
    <citation type="submission" date="2024-02" db="EMBL/GenBank/DDBJ databases">
        <authorList>
            <person name="Vignale AGUSTIN F."/>
            <person name="Sosa J E."/>
            <person name="Modenutti C."/>
        </authorList>
    </citation>
    <scope>NUCLEOTIDE SEQUENCE [LARGE SCALE GENOMIC DNA]</scope>
</reference>
<dbReference type="EMBL" id="CAUOFW020004169">
    <property type="protein sequence ID" value="CAK9164135.1"/>
    <property type="molecule type" value="Genomic_DNA"/>
</dbReference>
<keyword evidence="1" id="KW-1133">Transmembrane helix</keyword>
<dbReference type="AlphaFoldDB" id="A0ABC8T404"/>
<proteinExistence type="predicted"/>
<keyword evidence="3" id="KW-1185">Reference proteome</keyword>
<feature type="transmembrane region" description="Helical" evidence="1">
    <location>
        <begin position="20"/>
        <end position="41"/>
    </location>
</feature>
<evidence type="ECO:0000313" key="2">
    <source>
        <dbReference type="EMBL" id="CAK9164135.1"/>
    </source>
</evidence>
<gene>
    <name evidence="2" type="ORF">ILEXP_LOCUS33230</name>
</gene>
<comment type="caution">
    <text evidence="2">The sequence shown here is derived from an EMBL/GenBank/DDBJ whole genome shotgun (WGS) entry which is preliminary data.</text>
</comment>
<dbReference type="Proteomes" id="UP001642360">
    <property type="component" value="Unassembled WGS sequence"/>
</dbReference>
<accession>A0ABC8T404</accession>
<protein>
    <submittedName>
        <fullName evidence="2">Uncharacterized protein</fullName>
    </submittedName>
</protein>
<keyword evidence="1" id="KW-0812">Transmembrane</keyword>
<keyword evidence="1" id="KW-0472">Membrane</keyword>
<sequence>MTVVIDVISMQWSKYAGTAAVQINCTALFWLLVELFLQIAFGPRIIWVRPLITSLLLVQHVAAEGYVSPNLKE</sequence>
<organism evidence="2 3">
    <name type="scientific">Ilex paraguariensis</name>
    <name type="common">yerba mate</name>
    <dbReference type="NCBI Taxonomy" id="185542"/>
    <lineage>
        <taxon>Eukaryota</taxon>
        <taxon>Viridiplantae</taxon>
        <taxon>Streptophyta</taxon>
        <taxon>Embryophyta</taxon>
        <taxon>Tracheophyta</taxon>
        <taxon>Spermatophyta</taxon>
        <taxon>Magnoliopsida</taxon>
        <taxon>eudicotyledons</taxon>
        <taxon>Gunneridae</taxon>
        <taxon>Pentapetalae</taxon>
        <taxon>asterids</taxon>
        <taxon>campanulids</taxon>
        <taxon>Aquifoliales</taxon>
        <taxon>Aquifoliaceae</taxon>
        <taxon>Ilex</taxon>
    </lineage>
</organism>
<name>A0ABC8T404_9AQUA</name>
<evidence type="ECO:0000313" key="3">
    <source>
        <dbReference type="Proteomes" id="UP001642360"/>
    </source>
</evidence>